<sequence length="131" mass="14834">MEKTVILCVDDEKIILNSIKAQLKGNYGNSFLYETAESAVEALEIIDEIMMDLTVRLIIISDWLMPGIKGDEFLIKVHNKYPKTLKIMLTGQADSNSIEKSKKEASLYKCIRKPWIQSELFSCIDSGNTTN</sequence>
<dbReference type="Proteomes" id="UP000199321">
    <property type="component" value="Unassembled WGS sequence"/>
</dbReference>
<dbReference type="Gene3D" id="3.40.50.2300">
    <property type="match status" value="1"/>
</dbReference>
<keyword evidence="5" id="KW-1185">Reference proteome</keyword>
<dbReference type="Pfam" id="PF00072">
    <property type="entry name" value="Response_reg"/>
    <property type="match status" value="1"/>
</dbReference>
<dbReference type="PANTHER" id="PTHR44591">
    <property type="entry name" value="STRESS RESPONSE REGULATOR PROTEIN 1"/>
    <property type="match status" value="1"/>
</dbReference>
<evidence type="ECO:0000256" key="1">
    <source>
        <dbReference type="ARBA" id="ARBA00022553"/>
    </source>
</evidence>
<evidence type="ECO:0000313" key="5">
    <source>
        <dbReference type="Proteomes" id="UP000199321"/>
    </source>
</evidence>
<dbReference type="GO" id="GO:0000160">
    <property type="term" value="P:phosphorelay signal transduction system"/>
    <property type="evidence" value="ECO:0007669"/>
    <property type="project" value="InterPro"/>
</dbReference>
<dbReference type="SMART" id="SM00448">
    <property type="entry name" value="REC"/>
    <property type="match status" value="1"/>
</dbReference>
<proteinExistence type="predicted"/>
<organism evidence="4 5">
    <name type="scientific">Ulvibacter litoralis</name>
    <dbReference type="NCBI Taxonomy" id="227084"/>
    <lineage>
        <taxon>Bacteria</taxon>
        <taxon>Pseudomonadati</taxon>
        <taxon>Bacteroidota</taxon>
        <taxon>Flavobacteriia</taxon>
        <taxon>Flavobacteriales</taxon>
        <taxon>Flavobacteriaceae</taxon>
        <taxon>Ulvibacter</taxon>
    </lineage>
</organism>
<dbReference type="STRING" id="227084.SAMN05421855_103485"/>
<dbReference type="RefSeq" id="WP_093144626.1">
    <property type="nucleotide sequence ID" value="NZ_BMWO01000005.1"/>
</dbReference>
<dbReference type="AlphaFoldDB" id="A0A1G7H286"/>
<dbReference type="InterPro" id="IPR050595">
    <property type="entry name" value="Bact_response_regulator"/>
</dbReference>
<feature type="domain" description="Response regulatory" evidence="3">
    <location>
        <begin position="5"/>
        <end position="128"/>
    </location>
</feature>
<evidence type="ECO:0000256" key="2">
    <source>
        <dbReference type="PROSITE-ProRule" id="PRU00169"/>
    </source>
</evidence>
<feature type="modified residue" description="4-aspartylphosphate" evidence="2">
    <location>
        <position position="62"/>
    </location>
</feature>
<dbReference type="PANTHER" id="PTHR44591:SF19">
    <property type="entry name" value="TWO-COMPONENT RESPONSE REGULATOR-RELATED"/>
    <property type="match status" value="1"/>
</dbReference>
<dbReference type="OrthoDB" id="109585at2"/>
<dbReference type="InterPro" id="IPR001789">
    <property type="entry name" value="Sig_transdc_resp-reg_receiver"/>
</dbReference>
<protein>
    <submittedName>
        <fullName evidence="4">CheY chemotaxis protein or a CheY-like REC (Receiver) domain</fullName>
    </submittedName>
</protein>
<evidence type="ECO:0000313" key="4">
    <source>
        <dbReference type="EMBL" id="SDE94538.1"/>
    </source>
</evidence>
<reference evidence="4 5" key="1">
    <citation type="submission" date="2016-10" db="EMBL/GenBank/DDBJ databases">
        <authorList>
            <person name="de Groot N.N."/>
        </authorList>
    </citation>
    <scope>NUCLEOTIDE SEQUENCE [LARGE SCALE GENOMIC DNA]</scope>
    <source>
        <strain evidence="4 5">DSM 16195</strain>
    </source>
</reference>
<keyword evidence="1 2" id="KW-0597">Phosphoprotein</keyword>
<name>A0A1G7H286_9FLAO</name>
<accession>A0A1G7H286</accession>
<dbReference type="InterPro" id="IPR011006">
    <property type="entry name" value="CheY-like_superfamily"/>
</dbReference>
<gene>
    <name evidence="4" type="ORF">SAMN05421855_103485</name>
</gene>
<evidence type="ECO:0000259" key="3">
    <source>
        <dbReference type="PROSITE" id="PS50110"/>
    </source>
</evidence>
<dbReference type="PROSITE" id="PS50110">
    <property type="entry name" value="RESPONSE_REGULATORY"/>
    <property type="match status" value="1"/>
</dbReference>
<dbReference type="SUPFAM" id="SSF52172">
    <property type="entry name" value="CheY-like"/>
    <property type="match status" value="1"/>
</dbReference>
<dbReference type="EMBL" id="FNBA01000003">
    <property type="protein sequence ID" value="SDE94538.1"/>
    <property type="molecule type" value="Genomic_DNA"/>
</dbReference>